<evidence type="ECO:0000313" key="2">
    <source>
        <dbReference type="Proteomes" id="UP001432027"/>
    </source>
</evidence>
<sequence length="399" mass="43774">LLLLIVPSVFAAHNLNKRSNGYGDELIVPEETHVEVQAEPRQQYAEEEVSVVDVAPASGYDDQPTQTVEVERSGYRFKRSNAYGDEFIVPEEPQLHEVVNSEHKPAYGEEEVAIFNSEPYGDIQTHPTLNALPVQDSGYRLKRNVRVIRGNEYGDEQIVPEVTVEDTPAARSDYAESAPIVAEVQQYEPVVASSAAVEHQVERSGYRTKRSNAYGDEQIVPEVTVEDTPAARSDYAESAPVVAEMQQYEPVPAAAAAVEQVVERSGYRSKRNAYGDELIVPSTVLQTAPVAPVAELASSVVDQSYVGQVVAARPAISPTHIVGAAPPHYILSEQSMSYGDEAVVPAQVPVIPVHHLRYAELPLTYGSLFAARPYPKAPMVVSSGYRTAKRARFAKRRLH</sequence>
<accession>A0AAV5TLQ6</accession>
<name>A0AAV5TLQ6_9BILA</name>
<proteinExistence type="predicted"/>
<dbReference type="Proteomes" id="UP001432027">
    <property type="component" value="Unassembled WGS sequence"/>
</dbReference>
<dbReference type="EMBL" id="BTSX01000004">
    <property type="protein sequence ID" value="GMS95305.1"/>
    <property type="molecule type" value="Genomic_DNA"/>
</dbReference>
<reference evidence="1" key="1">
    <citation type="submission" date="2023-10" db="EMBL/GenBank/DDBJ databases">
        <title>Genome assembly of Pristionchus species.</title>
        <authorList>
            <person name="Yoshida K."/>
            <person name="Sommer R.J."/>
        </authorList>
    </citation>
    <scope>NUCLEOTIDE SEQUENCE</scope>
    <source>
        <strain evidence="1">RS0144</strain>
    </source>
</reference>
<gene>
    <name evidence="1" type="ORF">PENTCL1PPCAC_17480</name>
</gene>
<organism evidence="1 2">
    <name type="scientific">Pristionchus entomophagus</name>
    <dbReference type="NCBI Taxonomy" id="358040"/>
    <lineage>
        <taxon>Eukaryota</taxon>
        <taxon>Metazoa</taxon>
        <taxon>Ecdysozoa</taxon>
        <taxon>Nematoda</taxon>
        <taxon>Chromadorea</taxon>
        <taxon>Rhabditida</taxon>
        <taxon>Rhabditina</taxon>
        <taxon>Diplogasteromorpha</taxon>
        <taxon>Diplogasteroidea</taxon>
        <taxon>Neodiplogasteridae</taxon>
        <taxon>Pristionchus</taxon>
    </lineage>
</organism>
<keyword evidence="2" id="KW-1185">Reference proteome</keyword>
<dbReference type="AlphaFoldDB" id="A0AAV5TLQ6"/>
<dbReference type="PANTHER" id="PTHR36514:SF3">
    <property type="entry name" value="ASCARIS SUUM EPICUTICLIN PROTEIN RELATED"/>
    <property type="match status" value="1"/>
</dbReference>
<feature type="non-terminal residue" evidence="1">
    <location>
        <position position="1"/>
    </location>
</feature>
<dbReference type="PANTHER" id="PTHR36514">
    <property type="entry name" value="PROTEIN CBG00436"/>
    <property type="match status" value="1"/>
</dbReference>
<comment type="caution">
    <text evidence="1">The sequence shown here is derived from an EMBL/GenBank/DDBJ whole genome shotgun (WGS) entry which is preliminary data.</text>
</comment>
<evidence type="ECO:0000313" key="1">
    <source>
        <dbReference type="EMBL" id="GMS95305.1"/>
    </source>
</evidence>
<protein>
    <submittedName>
        <fullName evidence="1">Uncharacterized protein</fullName>
    </submittedName>
</protein>